<feature type="domain" description="Thioredoxin-like fold" evidence="2">
    <location>
        <begin position="1"/>
        <end position="74"/>
    </location>
</feature>
<dbReference type="EMBL" id="WGGD01000005">
    <property type="protein sequence ID" value="MUN28372.1"/>
    <property type="molecule type" value="Genomic_DNA"/>
</dbReference>
<name>A0A6A9QT99_SULME</name>
<dbReference type="Gene3D" id="3.40.30.10">
    <property type="entry name" value="Glutaredoxin"/>
    <property type="match status" value="1"/>
</dbReference>
<evidence type="ECO:0000313" key="4">
    <source>
        <dbReference type="Proteomes" id="UP000470772"/>
    </source>
</evidence>
<dbReference type="AlphaFoldDB" id="A0A6A9QT99"/>
<evidence type="ECO:0000313" key="3">
    <source>
        <dbReference type="EMBL" id="MUN28372.1"/>
    </source>
</evidence>
<sequence>MKVEIFTHRNCTECHIVLDFLKEKGLLDKVDVIDTEKYPFMAFERGVISTPSIFVDGELIFAGQVDLVELEKILNGEKINKKISEQDLINKLMEGIVDSFAATAWIYVNNDLPHFVEQKDFVMAVTGIINDEKRDELYEALKEGVKANGTELLDKWKERMKRNISSNFIREMYWLYQRKLSKEEVSSKYPLEVFAHWLMVRGGALGRVGLRIYPLSDSAVLSRISEVYLYVFENYDQLWDKVINEQRKLEEGEVLNS</sequence>
<protein>
    <submittedName>
        <fullName evidence="3">Thioredoxin</fullName>
    </submittedName>
</protein>
<dbReference type="RefSeq" id="WP_156016208.1">
    <property type="nucleotide sequence ID" value="NZ_WGGD01000005.1"/>
</dbReference>
<dbReference type="Proteomes" id="UP000470772">
    <property type="component" value="Unassembled WGS sequence"/>
</dbReference>
<comment type="similarity">
    <text evidence="1">Belongs to the glutaredoxin family.</text>
</comment>
<keyword evidence="4" id="KW-1185">Reference proteome</keyword>
<gene>
    <name evidence="3" type="ORF">GC250_02570</name>
</gene>
<dbReference type="SUPFAM" id="SSF52833">
    <property type="entry name" value="Thioredoxin-like"/>
    <property type="match status" value="1"/>
</dbReference>
<proteinExistence type="inferred from homology"/>
<comment type="caution">
    <text evidence="3">The sequence shown here is derived from an EMBL/GenBank/DDBJ whole genome shotgun (WGS) entry which is preliminary data.</text>
</comment>
<dbReference type="InterPro" id="IPR012336">
    <property type="entry name" value="Thioredoxin-like_fold"/>
</dbReference>
<accession>A0A6A9QT99</accession>
<dbReference type="PROSITE" id="PS51354">
    <property type="entry name" value="GLUTAREDOXIN_2"/>
    <property type="match status" value="1"/>
</dbReference>
<organism evidence="3 4">
    <name type="scientific">Sulfuracidifex metallicus DSM 6482 = JCM 9184</name>
    <dbReference type="NCBI Taxonomy" id="523847"/>
    <lineage>
        <taxon>Archaea</taxon>
        <taxon>Thermoproteota</taxon>
        <taxon>Thermoprotei</taxon>
        <taxon>Sulfolobales</taxon>
        <taxon>Sulfolobaceae</taxon>
        <taxon>Sulfuracidifex</taxon>
    </lineage>
</organism>
<evidence type="ECO:0000259" key="2">
    <source>
        <dbReference type="Pfam" id="PF13192"/>
    </source>
</evidence>
<dbReference type="InterPro" id="IPR036249">
    <property type="entry name" value="Thioredoxin-like_sf"/>
</dbReference>
<dbReference type="Pfam" id="PF13192">
    <property type="entry name" value="Thioredoxin_3"/>
    <property type="match status" value="1"/>
</dbReference>
<evidence type="ECO:0000256" key="1">
    <source>
        <dbReference type="ARBA" id="ARBA00007787"/>
    </source>
</evidence>
<reference evidence="3 4" key="1">
    <citation type="submission" date="2019-10" db="EMBL/GenBank/DDBJ databases">
        <title>Sequencing and Assembly of Multiple Reported Metal-Biooxidizing Members of the Extremely Thermoacidophilic Archaeal Family Sulfolobaceae.</title>
        <authorList>
            <person name="Counts J.A."/>
            <person name="Kelly R.M."/>
        </authorList>
    </citation>
    <scope>NUCLEOTIDE SEQUENCE [LARGE SCALE GENOMIC DNA]</scope>
    <source>
        <strain evidence="3 4">DSM 6482</strain>
    </source>
</reference>